<evidence type="ECO:0000256" key="4">
    <source>
        <dbReference type="ARBA" id="ARBA00022692"/>
    </source>
</evidence>
<dbReference type="EMBL" id="JBHFQA010000015">
    <property type="protein sequence ID" value="KAL2086874.1"/>
    <property type="molecule type" value="Genomic_DNA"/>
</dbReference>
<keyword evidence="4" id="KW-0812">Transmembrane</keyword>
<proteinExistence type="predicted"/>
<dbReference type="GO" id="GO:0016020">
    <property type="term" value="C:membrane"/>
    <property type="evidence" value="ECO:0007669"/>
    <property type="project" value="UniProtKB-SubCell"/>
</dbReference>
<evidence type="ECO:0000313" key="9">
    <source>
        <dbReference type="EMBL" id="KAL2086874.1"/>
    </source>
</evidence>
<keyword evidence="7" id="KW-0472">Membrane</keyword>
<feature type="domain" description="Fringe-like glycosyltransferase" evidence="8">
    <location>
        <begin position="8"/>
        <end position="119"/>
    </location>
</feature>
<comment type="subcellular location">
    <subcellularLocation>
        <location evidence="1">Membrane</location>
        <topology evidence="1">Single-pass type II membrane protein</topology>
    </subcellularLocation>
</comment>
<sequence length="135" mass="15543">MELFMFVEVAFWFATGGAGFCLSRRLAEKMAPWASGRRFEETSAAIRLPDDCTVGFIVERRLGVRMLHSPLFHSHLEDLLLLTPRHIPQQVTLSYGLFENKMNSIEMKGAFSPEEDPSRFKTVHCRLYPFTSWCP</sequence>
<dbReference type="InterPro" id="IPR003378">
    <property type="entry name" value="Fringe-like_glycosylTrfase"/>
</dbReference>
<reference evidence="9 10" key="1">
    <citation type="submission" date="2024-09" db="EMBL/GenBank/DDBJ databases">
        <title>A chromosome-level genome assembly of Gray's grenadier anchovy, Coilia grayii.</title>
        <authorList>
            <person name="Fu Z."/>
        </authorList>
    </citation>
    <scope>NUCLEOTIDE SEQUENCE [LARGE SCALE GENOMIC DNA]</scope>
    <source>
        <strain evidence="9">G4</strain>
        <tissue evidence="9">Muscle</tissue>
    </source>
</reference>
<keyword evidence="6" id="KW-1133">Transmembrane helix</keyword>
<keyword evidence="10" id="KW-1185">Reference proteome</keyword>
<keyword evidence="3" id="KW-0808">Transferase</keyword>
<evidence type="ECO:0000256" key="1">
    <source>
        <dbReference type="ARBA" id="ARBA00004606"/>
    </source>
</evidence>
<name>A0ABD1JJD4_9TELE</name>
<dbReference type="GO" id="GO:0016757">
    <property type="term" value="F:glycosyltransferase activity"/>
    <property type="evidence" value="ECO:0007669"/>
    <property type="project" value="UniProtKB-KW"/>
</dbReference>
<evidence type="ECO:0000259" key="8">
    <source>
        <dbReference type="Pfam" id="PF02434"/>
    </source>
</evidence>
<evidence type="ECO:0000256" key="2">
    <source>
        <dbReference type="ARBA" id="ARBA00022676"/>
    </source>
</evidence>
<keyword evidence="2" id="KW-0328">Glycosyltransferase</keyword>
<evidence type="ECO:0000256" key="6">
    <source>
        <dbReference type="ARBA" id="ARBA00022989"/>
    </source>
</evidence>
<dbReference type="Pfam" id="PF02434">
    <property type="entry name" value="Fringe"/>
    <property type="match status" value="1"/>
</dbReference>
<dbReference type="AlphaFoldDB" id="A0ABD1JJD4"/>
<accession>A0ABD1JJD4</accession>
<keyword evidence="5" id="KW-0735">Signal-anchor</keyword>
<gene>
    <name evidence="9" type="ORF">ACEWY4_017933</name>
</gene>
<organism evidence="9 10">
    <name type="scientific">Coilia grayii</name>
    <name type="common">Gray's grenadier anchovy</name>
    <dbReference type="NCBI Taxonomy" id="363190"/>
    <lineage>
        <taxon>Eukaryota</taxon>
        <taxon>Metazoa</taxon>
        <taxon>Chordata</taxon>
        <taxon>Craniata</taxon>
        <taxon>Vertebrata</taxon>
        <taxon>Euteleostomi</taxon>
        <taxon>Actinopterygii</taxon>
        <taxon>Neopterygii</taxon>
        <taxon>Teleostei</taxon>
        <taxon>Clupei</taxon>
        <taxon>Clupeiformes</taxon>
        <taxon>Clupeoidei</taxon>
        <taxon>Engraulidae</taxon>
        <taxon>Coilinae</taxon>
        <taxon>Coilia</taxon>
    </lineage>
</organism>
<evidence type="ECO:0000313" key="10">
    <source>
        <dbReference type="Proteomes" id="UP001591681"/>
    </source>
</evidence>
<protein>
    <recommendedName>
        <fullName evidence="8">Fringe-like glycosyltransferase domain-containing protein</fullName>
    </recommendedName>
</protein>
<dbReference type="Proteomes" id="UP001591681">
    <property type="component" value="Unassembled WGS sequence"/>
</dbReference>
<evidence type="ECO:0000256" key="3">
    <source>
        <dbReference type="ARBA" id="ARBA00022679"/>
    </source>
</evidence>
<evidence type="ECO:0000256" key="5">
    <source>
        <dbReference type="ARBA" id="ARBA00022968"/>
    </source>
</evidence>
<dbReference type="Gene3D" id="3.90.550.50">
    <property type="match status" value="1"/>
</dbReference>
<evidence type="ECO:0000256" key="7">
    <source>
        <dbReference type="ARBA" id="ARBA00023136"/>
    </source>
</evidence>
<comment type="caution">
    <text evidence="9">The sequence shown here is derived from an EMBL/GenBank/DDBJ whole genome shotgun (WGS) entry which is preliminary data.</text>
</comment>